<dbReference type="Proteomes" id="UP001057375">
    <property type="component" value="Unassembled WGS sequence"/>
</dbReference>
<comment type="caution">
    <text evidence="1">The sequence shown here is derived from an EMBL/GenBank/DDBJ whole genome shotgun (WGS) entry which is preliminary data.</text>
</comment>
<evidence type="ECO:0000313" key="1">
    <source>
        <dbReference type="EMBL" id="GKT28573.1"/>
    </source>
</evidence>
<reference evidence="1" key="1">
    <citation type="submission" date="2022-03" db="EMBL/GenBank/DDBJ databases">
        <title>Draft genome sequence of Aduncisulcus paluster, a free-living microaerophilic Fornicata.</title>
        <authorList>
            <person name="Yuyama I."/>
            <person name="Kume K."/>
            <person name="Tamura T."/>
            <person name="Inagaki Y."/>
            <person name="Hashimoto T."/>
        </authorList>
    </citation>
    <scope>NUCLEOTIDE SEQUENCE</scope>
    <source>
        <strain evidence="1">NY0171</strain>
    </source>
</reference>
<gene>
    <name evidence="1" type="ORF">ADUPG1_000735</name>
</gene>
<keyword evidence="2" id="KW-1185">Reference proteome</keyword>
<feature type="non-terminal residue" evidence="1">
    <location>
        <position position="184"/>
    </location>
</feature>
<protein>
    <submittedName>
        <fullName evidence="1">Uncharacterized protein</fullName>
    </submittedName>
</protein>
<dbReference type="EMBL" id="BQXS01000360">
    <property type="protein sequence ID" value="GKT28573.1"/>
    <property type="molecule type" value="Genomic_DNA"/>
</dbReference>
<evidence type="ECO:0000313" key="2">
    <source>
        <dbReference type="Proteomes" id="UP001057375"/>
    </source>
</evidence>
<accession>A0ABQ5K7P1</accession>
<proteinExistence type="predicted"/>
<feature type="non-terminal residue" evidence="1">
    <location>
        <position position="1"/>
    </location>
</feature>
<sequence>ESVRKESIAGCVGPQCKAIDDEMAFTVITIKDIDFPAFPDLPNRKDVATYISGYCSQVWTRDKARVKALIEEKKAVPNSKAKPAPVEKVEQGAENQGVPVMVVHNGNDVLGGSLALKLKEHFRKSVLFKLAGKDGKAVRVIIESRSEFTERPEIGSVYSVVWTFAESEGVVPFYLKQELGLVNS</sequence>
<organism evidence="1 2">
    <name type="scientific">Aduncisulcus paluster</name>
    <dbReference type="NCBI Taxonomy" id="2918883"/>
    <lineage>
        <taxon>Eukaryota</taxon>
        <taxon>Metamonada</taxon>
        <taxon>Carpediemonas-like organisms</taxon>
        <taxon>Aduncisulcus</taxon>
    </lineage>
</organism>
<name>A0ABQ5K7P1_9EUKA</name>